<evidence type="ECO:0000256" key="5">
    <source>
        <dbReference type="ARBA" id="ARBA00022989"/>
    </source>
</evidence>
<sequence>MIGSLEVFVVLIATLLIFGPDKIPEFAHSLGKAVGDFKKAQRATELGLNDLDLYHDVDRKDVDRKIMEMAISSGIDVRGKSSDELLDLLADVVKAK</sequence>
<evidence type="ECO:0000313" key="8">
    <source>
        <dbReference type="EMBL" id="MCM1985576.1"/>
    </source>
</evidence>
<keyword evidence="3" id="KW-0812">Transmembrane</keyword>
<dbReference type="EMBL" id="JAGSOI010000002">
    <property type="protein sequence ID" value="MCM1985576.1"/>
    <property type="molecule type" value="Genomic_DNA"/>
</dbReference>
<evidence type="ECO:0000256" key="4">
    <source>
        <dbReference type="ARBA" id="ARBA00022927"/>
    </source>
</evidence>
<dbReference type="Pfam" id="PF02416">
    <property type="entry name" value="TatA_B_E"/>
    <property type="match status" value="1"/>
</dbReference>
<keyword evidence="9" id="KW-1185">Reference proteome</keyword>
<comment type="caution">
    <text evidence="8">The sequence shown here is derived from an EMBL/GenBank/DDBJ whole genome shotgun (WGS) entry which is preliminary data.</text>
</comment>
<dbReference type="PANTHER" id="PTHR42982:SF1">
    <property type="entry name" value="SEC-INDEPENDENT PROTEIN TRANSLOCASE PROTEIN TATA"/>
    <property type="match status" value="1"/>
</dbReference>
<gene>
    <name evidence="8" type="ORF">KDK67_00850</name>
</gene>
<dbReference type="PANTHER" id="PTHR42982">
    <property type="entry name" value="SEC-INDEPENDENT PROTEIN TRANSLOCASE PROTEIN TATA"/>
    <property type="match status" value="1"/>
</dbReference>
<dbReference type="Proteomes" id="UP001056766">
    <property type="component" value="Unassembled WGS sequence"/>
</dbReference>
<name>A0A9E4ZCR1_9EURY</name>
<evidence type="ECO:0000313" key="9">
    <source>
        <dbReference type="Proteomes" id="UP001056766"/>
    </source>
</evidence>
<keyword evidence="5" id="KW-1133">Transmembrane helix</keyword>
<evidence type="ECO:0000256" key="2">
    <source>
        <dbReference type="ARBA" id="ARBA00022448"/>
    </source>
</evidence>
<dbReference type="GO" id="GO:0015031">
    <property type="term" value="P:protein transport"/>
    <property type="evidence" value="ECO:0007669"/>
    <property type="project" value="UniProtKB-KW"/>
</dbReference>
<dbReference type="Gene3D" id="1.20.5.3310">
    <property type="match status" value="1"/>
</dbReference>
<reference evidence="8" key="2">
    <citation type="submission" date="2021-04" db="EMBL/GenBank/DDBJ databases">
        <authorList>
            <person name="Dong X."/>
        </authorList>
    </citation>
    <scope>NUCLEOTIDE SEQUENCE</scope>
    <source>
        <strain evidence="8">LLY</strain>
    </source>
</reference>
<keyword evidence="6" id="KW-0811">Translocation</keyword>
<keyword evidence="7" id="KW-0472">Membrane</keyword>
<comment type="subcellular location">
    <subcellularLocation>
        <location evidence="1">Membrane</location>
        <topology evidence="1">Single-pass membrane protein</topology>
    </subcellularLocation>
</comment>
<evidence type="ECO:0000256" key="3">
    <source>
        <dbReference type="ARBA" id="ARBA00022692"/>
    </source>
</evidence>
<protein>
    <submittedName>
        <fullName evidence="8">Twin-arginine translocase TatA/TatE family subunit</fullName>
    </submittedName>
</protein>
<keyword evidence="4" id="KW-0653">Protein transport</keyword>
<reference evidence="8" key="1">
    <citation type="journal article" date="2021" name="mSystems">
        <title>Bacteria and Archaea Synergistically Convert Glycine Betaine to Biogenic Methane in the Formosa Cold Seep of the South China Sea.</title>
        <authorList>
            <person name="Li L."/>
            <person name="Zhang W."/>
            <person name="Zhang S."/>
            <person name="Song L."/>
            <person name="Sun Q."/>
            <person name="Zhang H."/>
            <person name="Xiang H."/>
            <person name="Dong X."/>
        </authorList>
    </citation>
    <scope>NUCLEOTIDE SEQUENCE</scope>
    <source>
        <strain evidence="8">LLY</strain>
    </source>
</reference>
<evidence type="ECO:0000256" key="7">
    <source>
        <dbReference type="ARBA" id="ARBA00023136"/>
    </source>
</evidence>
<dbReference type="InterPro" id="IPR003369">
    <property type="entry name" value="TatA/B/E"/>
</dbReference>
<keyword evidence="2" id="KW-0813">Transport</keyword>
<evidence type="ECO:0000256" key="6">
    <source>
        <dbReference type="ARBA" id="ARBA00023010"/>
    </source>
</evidence>
<evidence type="ECO:0000256" key="1">
    <source>
        <dbReference type="ARBA" id="ARBA00004167"/>
    </source>
</evidence>
<dbReference type="GO" id="GO:0016020">
    <property type="term" value="C:membrane"/>
    <property type="evidence" value="ECO:0007669"/>
    <property type="project" value="UniProtKB-ARBA"/>
</dbReference>
<organism evidence="8 9">
    <name type="scientific">Methanococcoides seepicolus</name>
    <dbReference type="NCBI Taxonomy" id="2828780"/>
    <lineage>
        <taxon>Archaea</taxon>
        <taxon>Methanobacteriati</taxon>
        <taxon>Methanobacteriota</taxon>
        <taxon>Stenosarchaea group</taxon>
        <taxon>Methanomicrobia</taxon>
        <taxon>Methanosarcinales</taxon>
        <taxon>Methanosarcinaceae</taxon>
        <taxon>Methanococcoides</taxon>
    </lineage>
</organism>
<proteinExistence type="predicted"/>
<dbReference type="RefSeq" id="WP_250866954.1">
    <property type="nucleotide sequence ID" value="NZ_JAGSOI010000002.1"/>
</dbReference>
<dbReference type="AlphaFoldDB" id="A0A9E4ZCR1"/>
<accession>A0A9E4ZCR1</accession>